<dbReference type="PRINTS" id="PR00080">
    <property type="entry name" value="SDRFAMILY"/>
</dbReference>
<dbReference type="InterPro" id="IPR057326">
    <property type="entry name" value="KR_dom"/>
</dbReference>
<sequence length="273" mass="30357">MTKFRNSTVLITGGASGIGLLLAIQSIQKGAKNLVLLDRDEQALHSAKGKLEVREDQLLCLPVDITLEKEVEGAIQKITEKGWEVDILINNAGVVTGKDFLQHTATDIERDMQVNSIAPMKLCLKLLPGMVNRGRGHIVNISSAASMLSNPGMSVYCASKWAMTGWSDSLRLEMERKKTGVQVLTVTPYYIDTGMFEGVRSPIIPILNPEKAVKKIMKAIERDRIILRMPGIVYTLPFLKGILPKRWLDVIVGRVFGIHHSMDHFKGRQNEQT</sequence>
<dbReference type="Pfam" id="PF00106">
    <property type="entry name" value="adh_short"/>
    <property type="match status" value="1"/>
</dbReference>
<dbReference type="InterPro" id="IPR020904">
    <property type="entry name" value="Sc_DH/Rdtase_CS"/>
</dbReference>
<dbReference type="PANTHER" id="PTHR24322">
    <property type="entry name" value="PKSB"/>
    <property type="match status" value="1"/>
</dbReference>
<dbReference type="SUPFAM" id="SSF51735">
    <property type="entry name" value="NAD(P)-binding Rossmann-fold domains"/>
    <property type="match status" value="1"/>
</dbReference>
<dbReference type="SMART" id="SM00822">
    <property type="entry name" value="PKS_KR"/>
    <property type="match status" value="1"/>
</dbReference>
<dbReference type="AlphaFoldDB" id="A0A9X2KWU9"/>
<name>A0A9X2KWU9_9FLAO</name>
<dbReference type="EMBL" id="JANCNS010000002">
    <property type="protein sequence ID" value="MCP9200008.1"/>
    <property type="molecule type" value="Genomic_DNA"/>
</dbReference>
<organism evidence="5 6">
    <name type="scientific">Christiangramia oceanisediminis</name>
    <dbReference type="NCBI Taxonomy" id="2920386"/>
    <lineage>
        <taxon>Bacteria</taxon>
        <taxon>Pseudomonadati</taxon>
        <taxon>Bacteroidota</taxon>
        <taxon>Flavobacteriia</taxon>
        <taxon>Flavobacteriales</taxon>
        <taxon>Flavobacteriaceae</taxon>
        <taxon>Christiangramia</taxon>
    </lineage>
</organism>
<gene>
    <name evidence="5" type="ORF">MKO06_08825</name>
</gene>
<dbReference type="PRINTS" id="PR00081">
    <property type="entry name" value="GDHRDH"/>
</dbReference>
<dbReference type="PANTHER" id="PTHR24322:SF736">
    <property type="entry name" value="RETINOL DEHYDROGENASE 10"/>
    <property type="match status" value="1"/>
</dbReference>
<comment type="similarity">
    <text evidence="1 3">Belongs to the short-chain dehydrogenases/reductases (SDR) family.</text>
</comment>
<dbReference type="PROSITE" id="PS00061">
    <property type="entry name" value="ADH_SHORT"/>
    <property type="match status" value="1"/>
</dbReference>
<evidence type="ECO:0000256" key="1">
    <source>
        <dbReference type="ARBA" id="ARBA00006484"/>
    </source>
</evidence>
<protein>
    <submittedName>
        <fullName evidence="5">SDR family oxidoreductase</fullName>
    </submittedName>
</protein>
<dbReference type="RefSeq" id="WP_241551819.1">
    <property type="nucleotide sequence ID" value="NZ_JANCNS010000002.1"/>
</dbReference>
<evidence type="ECO:0000256" key="2">
    <source>
        <dbReference type="ARBA" id="ARBA00023002"/>
    </source>
</evidence>
<accession>A0A9X2KWU9</accession>
<evidence type="ECO:0000259" key="4">
    <source>
        <dbReference type="SMART" id="SM00822"/>
    </source>
</evidence>
<keyword evidence="6" id="KW-1185">Reference proteome</keyword>
<feature type="domain" description="Ketoreductase" evidence="4">
    <location>
        <begin position="7"/>
        <end position="199"/>
    </location>
</feature>
<dbReference type="InterPro" id="IPR036291">
    <property type="entry name" value="NAD(P)-bd_dom_sf"/>
</dbReference>
<dbReference type="Gene3D" id="3.40.50.720">
    <property type="entry name" value="NAD(P)-binding Rossmann-like Domain"/>
    <property type="match status" value="1"/>
</dbReference>
<evidence type="ECO:0000313" key="6">
    <source>
        <dbReference type="Proteomes" id="UP001155280"/>
    </source>
</evidence>
<dbReference type="CDD" id="cd05339">
    <property type="entry name" value="17beta-HSDXI-like_SDR_c"/>
    <property type="match status" value="1"/>
</dbReference>
<evidence type="ECO:0000256" key="3">
    <source>
        <dbReference type="RuleBase" id="RU000363"/>
    </source>
</evidence>
<comment type="caution">
    <text evidence="5">The sequence shown here is derived from an EMBL/GenBank/DDBJ whole genome shotgun (WGS) entry which is preliminary data.</text>
</comment>
<keyword evidence="2" id="KW-0560">Oxidoreductase</keyword>
<dbReference type="InterPro" id="IPR002347">
    <property type="entry name" value="SDR_fam"/>
</dbReference>
<evidence type="ECO:0000313" key="5">
    <source>
        <dbReference type="EMBL" id="MCP9200008.1"/>
    </source>
</evidence>
<dbReference type="GO" id="GO:0016616">
    <property type="term" value="F:oxidoreductase activity, acting on the CH-OH group of donors, NAD or NADP as acceptor"/>
    <property type="evidence" value="ECO:0007669"/>
    <property type="project" value="TreeGrafter"/>
</dbReference>
<reference evidence="5" key="1">
    <citation type="submission" date="2022-07" db="EMBL/GenBank/DDBJ databases">
        <title>Gramela sediminis sp. nov., isolated from deep-sea sediment of the Indian Ocean.</title>
        <authorList>
            <person name="Shi H."/>
        </authorList>
    </citation>
    <scope>NUCLEOTIDE SEQUENCE</scope>
    <source>
        <strain evidence="5">GC03-9</strain>
    </source>
</reference>
<proteinExistence type="inferred from homology"/>
<dbReference type="Proteomes" id="UP001155280">
    <property type="component" value="Unassembled WGS sequence"/>
</dbReference>